<dbReference type="AlphaFoldDB" id="A0A7J7IC75"/>
<protein>
    <recommendedName>
        <fullName evidence="8">Prenyltransferase alpha-alpha toroid domain-containing protein</fullName>
    </recommendedName>
</protein>
<dbReference type="GO" id="GO:0004660">
    <property type="term" value="F:protein farnesyltransferase activity"/>
    <property type="evidence" value="ECO:0007669"/>
    <property type="project" value="TreeGrafter"/>
</dbReference>
<dbReference type="SUPFAM" id="SSF48239">
    <property type="entry name" value="Terpenoid cyclases/Protein prenyltransferases"/>
    <property type="match status" value="1"/>
</dbReference>
<dbReference type="InterPro" id="IPR001330">
    <property type="entry name" value="Prenyltrans"/>
</dbReference>
<evidence type="ECO:0000256" key="2">
    <source>
        <dbReference type="ARBA" id="ARBA00010497"/>
    </source>
</evidence>
<sequence length="461" mass="51561">MKVGNGPEKENSEEPQQLSPVLSALFARRYEICREALPGLFFDPWSEWEGSPTAQEQNLVERNIIDIDFGRAAYLLHRQFGPIEDERTVELLLVRLIKCLYLRIADSSSHSRLIVDFCHDVLNRECHLEYLDGILDSRRELGEEYLSLEASQTWILYWIAHSMDILDHCLSDAEALGIINFCESCRSEKGGFGGGPGHRPHAAATFAAVSALCIAANQQPEAYDIIERQKFLHWASHELKTKLPEGSAFRVSRDGEYDVRATYCVLATASLLGVLTRDLTADVASWISSLRSFDGGFGGEPSNEAHGGYTFCAIACLKILHDAGYLCDEEFEKLVSPSRHWLQSRQRLLEGGFQGRTNKLVDSCYAFWLGAACKIAEVPFNAAALERYLLRYCQDTKNGGFRDKPGADPDFYHTCYALSGLCLTAQSQASTEYIKTPLPEINPVYNLTKSTFCAARDFFGS</sequence>
<dbReference type="OrthoDB" id="10261146at2759"/>
<proteinExistence type="inferred from homology"/>
<evidence type="ECO:0000256" key="5">
    <source>
        <dbReference type="ARBA" id="ARBA00022723"/>
    </source>
</evidence>
<comment type="cofactor">
    <cofactor evidence="1">
        <name>Zn(2+)</name>
        <dbReference type="ChEBI" id="CHEBI:29105"/>
    </cofactor>
</comment>
<accession>A0A7J7IC75</accession>
<comment type="similarity">
    <text evidence="2">Belongs to the protein prenyltransferase subunit beta family.</text>
</comment>
<evidence type="ECO:0000313" key="9">
    <source>
        <dbReference type="EMBL" id="KAF6000702.1"/>
    </source>
</evidence>
<dbReference type="InterPro" id="IPR008930">
    <property type="entry name" value="Terpenoid_cyclase/PrenylTrfase"/>
</dbReference>
<evidence type="ECO:0000313" key="10">
    <source>
        <dbReference type="Proteomes" id="UP000530660"/>
    </source>
</evidence>
<dbReference type="Pfam" id="PF00432">
    <property type="entry name" value="Prenyltrans"/>
    <property type="match status" value="1"/>
</dbReference>
<dbReference type="Proteomes" id="UP000530660">
    <property type="component" value="Unassembled WGS sequence"/>
</dbReference>
<evidence type="ECO:0000256" key="7">
    <source>
        <dbReference type="ARBA" id="ARBA00022833"/>
    </source>
</evidence>
<keyword evidence="3" id="KW-0637">Prenyltransferase</keyword>
<evidence type="ECO:0000256" key="6">
    <source>
        <dbReference type="ARBA" id="ARBA00022737"/>
    </source>
</evidence>
<dbReference type="GO" id="GO:0005965">
    <property type="term" value="C:protein farnesyltransferase complex"/>
    <property type="evidence" value="ECO:0007669"/>
    <property type="project" value="TreeGrafter"/>
</dbReference>
<dbReference type="PANTHER" id="PTHR11774:SF6">
    <property type="entry name" value="PROTEIN FARNESYLTRANSFERASE SUBUNIT BETA"/>
    <property type="match status" value="1"/>
</dbReference>
<dbReference type="Gene3D" id="1.50.10.20">
    <property type="match status" value="1"/>
</dbReference>
<feature type="domain" description="Prenyltransferase alpha-alpha toroid" evidence="8">
    <location>
        <begin position="122"/>
        <end position="447"/>
    </location>
</feature>
<evidence type="ECO:0000259" key="8">
    <source>
        <dbReference type="Pfam" id="PF00432"/>
    </source>
</evidence>
<comment type="caution">
    <text evidence="9">The sequence shown here is derived from an EMBL/GenBank/DDBJ whole genome shotgun (WGS) entry which is preliminary data.</text>
</comment>
<name>A0A7J7IC75_9RHOD</name>
<keyword evidence="7" id="KW-0862">Zinc</keyword>
<gene>
    <name evidence="9" type="ORF">F1559_001658</name>
</gene>
<dbReference type="EMBL" id="VWRR01000018">
    <property type="protein sequence ID" value="KAF6000702.1"/>
    <property type="molecule type" value="Genomic_DNA"/>
</dbReference>
<evidence type="ECO:0000256" key="1">
    <source>
        <dbReference type="ARBA" id="ARBA00001947"/>
    </source>
</evidence>
<keyword evidence="10" id="KW-1185">Reference proteome</keyword>
<keyword evidence="6" id="KW-0677">Repeat</keyword>
<dbReference type="InterPro" id="IPR045089">
    <property type="entry name" value="PGGT1B-like"/>
</dbReference>
<dbReference type="GO" id="GO:0046872">
    <property type="term" value="F:metal ion binding"/>
    <property type="evidence" value="ECO:0007669"/>
    <property type="project" value="UniProtKB-KW"/>
</dbReference>
<keyword evidence="4" id="KW-0808">Transferase</keyword>
<evidence type="ECO:0000256" key="3">
    <source>
        <dbReference type="ARBA" id="ARBA00022602"/>
    </source>
</evidence>
<evidence type="ECO:0000256" key="4">
    <source>
        <dbReference type="ARBA" id="ARBA00022679"/>
    </source>
</evidence>
<dbReference type="PANTHER" id="PTHR11774">
    <property type="entry name" value="GERANYLGERANYL TRANSFERASE TYPE BETA SUBUNIT"/>
    <property type="match status" value="1"/>
</dbReference>
<reference evidence="9 10" key="1">
    <citation type="journal article" date="2020" name="J. Phycol.">
        <title>Comparative genome analysis reveals Cyanidiococcus gen. nov., a new extremophilic red algal genus sister to Cyanidioschyzon (Cyanidioschyzonaceae, Rhodophyta).</title>
        <authorList>
            <person name="Liu S.-L."/>
            <person name="Chiang Y.-R."/>
            <person name="Yoon H.S."/>
            <person name="Fu H.-Y."/>
        </authorList>
    </citation>
    <scope>NUCLEOTIDE SEQUENCE [LARGE SCALE GENOMIC DNA]</scope>
    <source>
        <strain evidence="9 10">THAL066</strain>
    </source>
</reference>
<organism evidence="9 10">
    <name type="scientific">Cyanidiococcus yangmingshanensis</name>
    <dbReference type="NCBI Taxonomy" id="2690220"/>
    <lineage>
        <taxon>Eukaryota</taxon>
        <taxon>Rhodophyta</taxon>
        <taxon>Bangiophyceae</taxon>
        <taxon>Cyanidiales</taxon>
        <taxon>Cyanidiaceae</taxon>
        <taxon>Cyanidiococcus</taxon>
    </lineage>
</organism>
<keyword evidence="5" id="KW-0479">Metal-binding</keyword>